<dbReference type="AlphaFoldDB" id="L9KKZ7"/>
<dbReference type="InterPro" id="IPR029064">
    <property type="entry name" value="Ribosomal_eL30-like_sf"/>
</dbReference>
<feature type="domain" description="Ribosomal protein eL8/eL30/eS12/Gadd45" evidence="8">
    <location>
        <begin position="780"/>
        <end position="877"/>
    </location>
</feature>
<dbReference type="GO" id="GO:0043021">
    <property type="term" value="F:ribonucleoprotein complex binding"/>
    <property type="evidence" value="ECO:0007669"/>
    <property type="project" value="TreeGrafter"/>
</dbReference>
<dbReference type="InterPro" id="IPR036858">
    <property type="entry name" value="Cyclin-dep_kinase_reg-sub_sf"/>
</dbReference>
<dbReference type="InterPro" id="IPR004038">
    <property type="entry name" value="Ribosomal_eL8/eL30/eS12/Gad45"/>
</dbReference>
<gene>
    <name evidence="9" type="ORF">TREES_T100014221</name>
</gene>
<dbReference type="InterPro" id="IPR000789">
    <property type="entry name" value="Cyclin-dep_kinase_reg-sub"/>
</dbReference>
<proteinExistence type="inferred from homology"/>
<dbReference type="GO" id="GO:0016538">
    <property type="term" value="F:cyclin-dependent protein serine/threonine kinase regulator activity"/>
    <property type="evidence" value="ECO:0007669"/>
    <property type="project" value="InterPro"/>
</dbReference>
<evidence type="ECO:0000256" key="6">
    <source>
        <dbReference type="RuleBase" id="RU311113"/>
    </source>
</evidence>
<feature type="compositionally biased region" description="Polar residues" evidence="7">
    <location>
        <begin position="251"/>
        <end position="260"/>
    </location>
</feature>
<keyword evidence="10" id="KW-1185">Reference proteome</keyword>
<feature type="region of interest" description="Disordered" evidence="7">
    <location>
        <begin position="342"/>
        <end position="489"/>
    </location>
</feature>
<evidence type="ECO:0000259" key="8">
    <source>
        <dbReference type="Pfam" id="PF01248"/>
    </source>
</evidence>
<dbReference type="Proteomes" id="UP000011518">
    <property type="component" value="Unassembled WGS sequence"/>
</dbReference>
<dbReference type="PANTHER" id="PTHR13284">
    <property type="entry name" value="GH01354P"/>
    <property type="match status" value="1"/>
</dbReference>
<feature type="region of interest" description="Disordered" evidence="7">
    <location>
        <begin position="907"/>
        <end position="938"/>
    </location>
</feature>
<reference evidence="10" key="1">
    <citation type="submission" date="2012-07" db="EMBL/GenBank/DDBJ databases">
        <title>Genome of the Chinese tree shrew, a rising model animal genetically related to primates.</title>
        <authorList>
            <person name="Zhang G."/>
            <person name="Fan Y."/>
            <person name="Yao Y."/>
            <person name="Huang Z."/>
        </authorList>
    </citation>
    <scope>NUCLEOTIDE SEQUENCE [LARGE SCALE GENOMIC DNA]</scope>
</reference>
<dbReference type="GO" id="GO:1990904">
    <property type="term" value="C:ribonucleoprotein complex"/>
    <property type="evidence" value="ECO:0007669"/>
    <property type="project" value="TreeGrafter"/>
</dbReference>
<dbReference type="FunCoup" id="L9KKZ7">
    <property type="interactions" value="1186"/>
</dbReference>
<dbReference type="eggNOG" id="ENOG502QUP4">
    <property type="taxonomic scope" value="Eukaryota"/>
</dbReference>
<accession>L9KKZ7</accession>
<feature type="compositionally biased region" description="Polar residues" evidence="7">
    <location>
        <begin position="472"/>
        <end position="489"/>
    </location>
</feature>
<dbReference type="GO" id="GO:0003730">
    <property type="term" value="F:mRNA 3'-UTR binding"/>
    <property type="evidence" value="ECO:0007669"/>
    <property type="project" value="TreeGrafter"/>
</dbReference>
<evidence type="ECO:0000256" key="3">
    <source>
        <dbReference type="ARBA" id="ARBA00011253"/>
    </source>
</evidence>
<dbReference type="Pfam" id="PF01248">
    <property type="entry name" value="Ribosomal_L7Ae"/>
    <property type="match status" value="1"/>
</dbReference>
<dbReference type="PANTHER" id="PTHR13284:SF9">
    <property type="entry name" value="SELENOCYSTEINE INSERTION SEQUENCE-BINDING PROTEIN 2"/>
    <property type="match status" value="1"/>
</dbReference>
<keyword evidence="4 6" id="KW-0132">Cell division</keyword>
<evidence type="ECO:0000256" key="4">
    <source>
        <dbReference type="ARBA" id="ARBA00022618"/>
    </source>
</evidence>
<comment type="function">
    <text evidence="1 6">Binds to the catalytic subunit of the cyclin dependent kinases and is essential for their biological function.</text>
</comment>
<dbReference type="SMART" id="SM01084">
    <property type="entry name" value="CKS"/>
    <property type="match status" value="1"/>
</dbReference>
<dbReference type="SUPFAM" id="SSF55315">
    <property type="entry name" value="L30e-like"/>
    <property type="match status" value="1"/>
</dbReference>
<dbReference type="GO" id="GO:0005739">
    <property type="term" value="C:mitochondrion"/>
    <property type="evidence" value="ECO:0007669"/>
    <property type="project" value="TreeGrafter"/>
</dbReference>
<feature type="compositionally biased region" description="Low complexity" evidence="7">
    <location>
        <begin position="380"/>
        <end position="394"/>
    </location>
</feature>
<dbReference type="InParanoid" id="L9KKZ7"/>
<sequence>MAHKQIYYSDKYFDEHYEYRHVMLPRELSKQVPKTHLMSEEEWRRLGVQQSLGWVHYMIHEPGPELPGVSGAAWAGGSALGARAGGRDSRTGLGLPGGIKLSADVKPFVPKLSRLNVAWKESSEACIFPGCAATYYSFVQEPPGAEQKIYTEDVAFGASAFPPQYLSSGITLHPYAFSPYTLASVPDGGPVPGSQYSYSQPSGYHGLQAAQPRNEHACPLRQETKALTKKKTYVEKKTCDEPKLDSARADGTTSSAIRSSKGSHHLPVENSLKSDGSKRTDRKSRITAKSGSTSKPEFEFTRLDFPELQGPEDESISEIRKHPKWGPVPSASPGISLLGEVGKPPAVLPETLPTGLSPAPKNVPSTINVKTVASAADPKSVGMSSSELSSSDPSCSREKHPGHPTKKSKVSQGGDLEQNETSRRNKKKKEKSKPKYETLTVQEPPRIEDAEEFPNLAVASERRDRVDAPKFQPTQNPQSNFKNSTKKSQIPVQLDLGGMLTALEKKQHSQHAKQSSKPVVFSVGAVPVLSKEAMSGERGHRFSQVKTPHNPLDSSAPLMKKGKQREVPKAKKPTSLKKRLQENAASPALASDGAPDVESGDDDQVPEAEPTVGAVPVLSKEAMSGERGHRFSQVKTPHNPLDSSAPLMKKGKQREVPKAKKPTSLKKPHPLFGPGLPFDGPLHEMAPGICSTCHKAAAGPRAVDELASCTPAIEDQPEEPLGTEQQRDTGAYPLAPEHPGLPKIHSRRFRDYCSQMLSKEVDACVTDLLKELVRFQDRMYQKDPVKAKTKRRVVLGLREVLKHLKLKKLKCVIISPNCEKIQSKGGLDDTLHTIIAYACAQNIPFVFALNRKALGRSLNKAVPVSVVGIFSYDGAQDQFHKMVELTMEARQAYRSMLESARQELAGEPGLQAPPQPPVQGPRASSEGSAPAPTGRQEPHCTEVWRERLEAYSQCALELEESLEASTSQMMSLNL</sequence>
<dbReference type="Pfam" id="PF01111">
    <property type="entry name" value="CKS"/>
    <property type="match status" value="1"/>
</dbReference>
<feature type="region of interest" description="Disordered" evidence="7">
    <location>
        <begin position="243"/>
        <end position="328"/>
    </location>
</feature>
<feature type="region of interest" description="Disordered" evidence="7">
    <location>
        <begin position="192"/>
        <end position="214"/>
    </location>
</feature>
<reference evidence="10" key="2">
    <citation type="journal article" date="2013" name="Nat. Commun.">
        <title>Genome of the Chinese tree shrew.</title>
        <authorList>
            <person name="Fan Y."/>
            <person name="Huang Z.Y."/>
            <person name="Cao C.C."/>
            <person name="Chen C.S."/>
            <person name="Chen Y.X."/>
            <person name="Fan D.D."/>
            <person name="He J."/>
            <person name="Hou H.L."/>
            <person name="Hu L."/>
            <person name="Hu X.T."/>
            <person name="Jiang X.T."/>
            <person name="Lai R."/>
            <person name="Lang Y.S."/>
            <person name="Liang B."/>
            <person name="Liao S.G."/>
            <person name="Mu D."/>
            <person name="Ma Y.Y."/>
            <person name="Niu Y.Y."/>
            <person name="Sun X.Q."/>
            <person name="Xia J.Q."/>
            <person name="Xiao J."/>
            <person name="Xiong Z.Q."/>
            <person name="Xu L."/>
            <person name="Yang L."/>
            <person name="Zhang Y."/>
            <person name="Zhao W."/>
            <person name="Zhao X.D."/>
            <person name="Zheng Y.T."/>
            <person name="Zhou J.M."/>
            <person name="Zhu Y.B."/>
            <person name="Zhang G.J."/>
            <person name="Wang J."/>
            <person name="Yao Y.G."/>
        </authorList>
    </citation>
    <scope>NUCLEOTIDE SEQUENCE [LARGE SCALE GENOMIC DNA]</scope>
</reference>
<evidence type="ECO:0000313" key="9">
    <source>
        <dbReference type="EMBL" id="ELW61817.1"/>
    </source>
</evidence>
<dbReference type="FunFam" id="3.30.1330.30:FF:000004">
    <property type="entry name" value="selenocysteine insertion sequence-binding protein 2"/>
    <property type="match status" value="1"/>
</dbReference>
<dbReference type="STRING" id="246437.L9KKZ7"/>
<dbReference type="SUPFAM" id="SSF55637">
    <property type="entry name" value="Cell cycle regulatory proteins"/>
    <property type="match status" value="1"/>
</dbReference>
<name>L9KKZ7_TUPCH</name>
<evidence type="ECO:0000256" key="5">
    <source>
        <dbReference type="ARBA" id="ARBA00023306"/>
    </source>
</evidence>
<evidence type="ECO:0000256" key="1">
    <source>
        <dbReference type="ARBA" id="ARBA00002449"/>
    </source>
</evidence>
<comment type="similarity">
    <text evidence="2 6">Belongs to the CKS family.</text>
</comment>
<feature type="compositionally biased region" description="Basic and acidic residues" evidence="7">
    <location>
        <begin position="296"/>
        <end position="305"/>
    </location>
</feature>
<organism evidence="9 10">
    <name type="scientific">Tupaia chinensis</name>
    <name type="common">Chinese tree shrew</name>
    <name type="synonym">Tupaia belangeri chinensis</name>
    <dbReference type="NCBI Taxonomy" id="246437"/>
    <lineage>
        <taxon>Eukaryota</taxon>
        <taxon>Metazoa</taxon>
        <taxon>Chordata</taxon>
        <taxon>Craniata</taxon>
        <taxon>Vertebrata</taxon>
        <taxon>Euteleostomi</taxon>
        <taxon>Mammalia</taxon>
        <taxon>Eutheria</taxon>
        <taxon>Euarchontoglires</taxon>
        <taxon>Scandentia</taxon>
        <taxon>Tupaiidae</taxon>
        <taxon>Tupaia</taxon>
    </lineage>
</organism>
<dbReference type="GO" id="GO:0051301">
    <property type="term" value="P:cell division"/>
    <property type="evidence" value="ECO:0007669"/>
    <property type="project" value="UniProtKB-UniRule"/>
</dbReference>
<dbReference type="GO" id="GO:0001514">
    <property type="term" value="P:selenocysteine incorporation"/>
    <property type="evidence" value="ECO:0007669"/>
    <property type="project" value="UniProtKB-ARBA"/>
</dbReference>
<comment type="subunit">
    <text evidence="3">Forms a homohexamer that can probably bind six kinase subunits.</text>
</comment>
<evidence type="ECO:0000256" key="7">
    <source>
        <dbReference type="SAM" id="MobiDB-lite"/>
    </source>
</evidence>
<dbReference type="InterPro" id="IPR040051">
    <property type="entry name" value="SECISBP2"/>
</dbReference>
<dbReference type="Gene3D" id="3.30.1330.30">
    <property type="match status" value="1"/>
</dbReference>
<dbReference type="FunFam" id="3.30.170.10:FF:000001">
    <property type="entry name" value="Cyclin-dependent kinases regulatory subunit"/>
    <property type="match status" value="1"/>
</dbReference>
<feature type="region of interest" description="Disordered" evidence="7">
    <location>
        <begin position="532"/>
        <end position="671"/>
    </location>
</feature>
<protein>
    <recommendedName>
        <fullName evidence="6">Cyclin-dependent kinases regulatory subunit</fullName>
    </recommendedName>
</protein>
<dbReference type="Gene3D" id="3.30.170.10">
    <property type="entry name" value="Cyclin-dependent kinase, regulatory subunit"/>
    <property type="match status" value="1"/>
</dbReference>
<keyword evidence="5 6" id="KW-0131">Cell cycle</keyword>
<dbReference type="GO" id="GO:0035368">
    <property type="term" value="F:selenocysteine insertion sequence binding"/>
    <property type="evidence" value="ECO:0007669"/>
    <property type="project" value="InterPro"/>
</dbReference>
<feature type="compositionally biased region" description="Basic residues" evidence="7">
    <location>
        <begin position="659"/>
        <end position="669"/>
    </location>
</feature>
<dbReference type="EMBL" id="KB320853">
    <property type="protein sequence ID" value="ELW61817.1"/>
    <property type="molecule type" value="Genomic_DNA"/>
</dbReference>
<evidence type="ECO:0000256" key="2">
    <source>
        <dbReference type="ARBA" id="ARBA00007782"/>
    </source>
</evidence>
<dbReference type="PRINTS" id="PR00296">
    <property type="entry name" value="CYCLINKINASE"/>
</dbReference>
<evidence type="ECO:0000313" key="10">
    <source>
        <dbReference type="Proteomes" id="UP000011518"/>
    </source>
</evidence>
<feature type="compositionally biased region" description="Low complexity" evidence="7">
    <location>
        <begin position="192"/>
        <end position="204"/>
    </location>
</feature>
<dbReference type="PROSITE" id="PS00944">
    <property type="entry name" value="CKS_1"/>
    <property type="match status" value="1"/>
</dbReference>